<dbReference type="Pfam" id="PF02278">
    <property type="entry name" value="Lyase_8"/>
    <property type="match status" value="1"/>
</dbReference>
<feature type="domain" description="Polysaccharide lyase family 8 C-terminal" evidence="9">
    <location>
        <begin position="592"/>
        <end position="656"/>
    </location>
</feature>
<comment type="similarity">
    <text evidence="2">Belongs to the polysaccharide lyase 8 family.</text>
</comment>
<dbReference type="OrthoDB" id="6394136at2"/>
<feature type="active site" evidence="7">
    <location>
        <position position="290"/>
    </location>
</feature>
<evidence type="ECO:0000256" key="3">
    <source>
        <dbReference type="ARBA" id="ARBA00011245"/>
    </source>
</evidence>
<evidence type="ECO:0000259" key="9">
    <source>
        <dbReference type="Pfam" id="PF02884"/>
    </source>
</evidence>
<dbReference type="InterPro" id="IPR008929">
    <property type="entry name" value="Chondroitin_lyas"/>
</dbReference>
<keyword evidence="4" id="KW-0732">Signal</keyword>
<dbReference type="InterPro" id="IPR003159">
    <property type="entry name" value="Lyase_8_central_dom"/>
</dbReference>
<comment type="subunit">
    <text evidence="3">Monomer.</text>
</comment>
<dbReference type="GO" id="GO:0005576">
    <property type="term" value="C:extracellular region"/>
    <property type="evidence" value="ECO:0007669"/>
    <property type="project" value="InterPro"/>
</dbReference>
<dbReference type="PANTHER" id="PTHR38481">
    <property type="entry name" value="HYALURONATE LYASE"/>
    <property type="match status" value="1"/>
</dbReference>
<keyword evidence="6 12" id="KW-0456">Lyase</keyword>
<dbReference type="Gene3D" id="2.70.98.10">
    <property type="match status" value="1"/>
</dbReference>
<dbReference type="SUPFAM" id="SSF74650">
    <property type="entry name" value="Galactose mutarotase-like"/>
    <property type="match status" value="1"/>
</dbReference>
<evidence type="ECO:0000259" key="8">
    <source>
        <dbReference type="Pfam" id="PF02278"/>
    </source>
</evidence>
<dbReference type="Pfam" id="PF02884">
    <property type="entry name" value="Lyase_8_C"/>
    <property type="match status" value="1"/>
</dbReference>
<keyword evidence="13" id="KW-1185">Reference proteome</keyword>
<dbReference type="InterPro" id="IPR011051">
    <property type="entry name" value="RmlC_Cupin_sf"/>
</dbReference>
<dbReference type="Gene3D" id="1.50.10.100">
    <property type="entry name" value="Chondroitin AC/alginate lyase"/>
    <property type="match status" value="1"/>
</dbReference>
<protein>
    <submittedName>
        <fullName evidence="12">Chondroitin AC lyase</fullName>
    </submittedName>
</protein>
<dbReference type="PROSITE" id="PS51257">
    <property type="entry name" value="PROKAR_LIPOPROTEIN"/>
    <property type="match status" value="1"/>
</dbReference>
<evidence type="ECO:0000256" key="2">
    <source>
        <dbReference type="ARBA" id="ARBA00006699"/>
    </source>
</evidence>
<dbReference type="SUPFAM" id="SSF48230">
    <property type="entry name" value="Chondroitin AC/alginate lyase"/>
    <property type="match status" value="1"/>
</dbReference>
<reference evidence="13" key="1">
    <citation type="submission" date="2016-04" db="EMBL/GenBank/DDBJ databases">
        <title>Draft genome sequence of Paludibacter jiangxiensis strain NM7.</title>
        <authorList>
            <person name="Qiu Y."/>
            <person name="Matsuura N."/>
            <person name="Ohashi A."/>
            <person name="Tourlousse M.D."/>
            <person name="Sekiguchi Y."/>
        </authorList>
    </citation>
    <scope>NUCLEOTIDE SEQUENCE [LARGE SCALE GENOMIC DNA]</scope>
    <source>
        <strain evidence="13">NM7</strain>
    </source>
</reference>
<dbReference type="GO" id="GO:0016837">
    <property type="term" value="F:carbon-oxygen lyase activity, acting on polysaccharides"/>
    <property type="evidence" value="ECO:0007669"/>
    <property type="project" value="UniProtKB-ARBA"/>
</dbReference>
<dbReference type="GO" id="GO:0005975">
    <property type="term" value="P:carbohydrate metabolic process"/>
    <property type="evidence" value="ECO:0007669"/>
    <property type="project" value="InterPro"/>
</dbReference>
<evidence type="ECO:0000259" key="11">
    <source>
        <dbReference type="Pfam" id="PF08124"/>
    </source>
</evidence>
<dbReference type="RefSeq" id="WP_068701103.1">
    <property type="nucleotide sequence ID" value="NZ_BDCR01000001.1"/>
</dbReference>
<evidence type="ECO:0000259" key="10">
    <source>
        <dbReference type="Pfam" id="PF07883"/>
    </source>
</evidence>
<gene>
    <name evidence="12" type="ORF">PJIAN_1125</name>
</gene>
<dbReference type="InterPro" id="IPR012970">
    <property type="entry name" value="Lyase_8_alpha_N"/>
</dbReference>
<keyword evidence="5" id="KW-0106">Calcium</keyword>
<reference evidence="13" key="2">
    <citation type="journal article" date="2017" name="Genome Announc.">
        <title>Draft genome sequence of Paludibacter jiangxiensis NM7(T), a propionate-producing fermentative bacterium.</title>
        <authorList>
            <person name="Qiu Y.-L."/>
            <person name="Tourlousse D.M."/>
            <person name="Matsuura N."/>
            <person name="Ohashi A."/>
            <person name="Sekiguchi Y."/>
        </authorList>
    </citation>
    <scope>NUCLEOTIDE SEQUENCE [LARGE SCALE GENOMIC DNA]</scope>
    <source>
        <strain evidence="13">NM7</strain>
    </source>
</reference>
<evidence type="ECO:0000256" key="4">
    <source>
        <dbReference type="ARBA" id="ARBA00022729"/>
    </source>
</evidence>
<feature type="domain" description="Polysaccharide lyase 8 N-terminal alpha-helical" evidence="11">
    <location>
        <begin position="30"/>
        <end position="312"/>
    </location>
</feature>
<dbReference type="InterPro" id="IPR013096">
    <property type="entry name" value="Cupin_2"/>
</dbReference>
<dbReference type="AlphaFoldDB" id="A0A161LCJ9"/>
<comment type="caution">
    <text evidence="12">The sequence shown here is derived from an EMBL/GenBank/DDBJ whole genome shotgun (WGS) entry which is preliminary data.</text>
</comment>
<feature type="domain" description="Polysaccharide lyase family 8 central" evidence="8">
    <location>
        <begin position="340"/>
        <end position="578"/>
    </location>
</feature>
<evidence type="ECO:0000256" key="7">
    <source>
        <dbReference type="PIRSR" id="PIRSR638970-1"/>
    </source>
</evidence>
<organism evidence="12 13">
    <name type="scientific">Paludibacter jiangxiensis</name>
    <dbReference type="NCBI Taxonomy" id="681398"/>
    <lineage>
        <taxon>Bacteria</taxon>
        <taxon>Pseudomonadati</taxon>
        <taxon>Bacteroidota</taxon>
        <taxon>Bacteroidia</taxon>
        <taxon>Bacteroidales</taxon>
        <taxon>Paludibacteraceae</taxon>
        <taxon>Paludibacter</taxon>
    </lineage>
</organism>
<evidence type="ECO:0000256" key="5">
    <source>
        <dbReference type="ARBA" id="ARBA00022837"/>
    </source>
</evidence>
<dbReference type="PANTHER" id="PTHR38481:SF1">
    <property type="entry name" value="HYALURONATE LYASE"/>
    <property type="match status" value="1"/>
</dbReference>
<evidence type="ECO:0000256" key="6">
    <source>
        <dbReference type="ARBA" id="ARBA00023239"/>
    </source>
</evidence>
<dbReference type="Gene3D" id="2.60.220.10">
    <property type="entry name" value="Polysaccharide lyase family 8-like, C-terminal"/>
    <property type="match status" value="1"/>
</dbReference>
<dbReference type="GO" id="GO:0030246">
    <property type="term" value="F:carbohydrate binding"/>
    <property type="evidence" value="ECO:0007669"/>
    <property type="project" value="InterPro"/>
</dbReference>
<dbReference type="SUPFAM" id="SSF51182">
    <property type="entry name" value="RmlC-like cupins"/>
    <property type="match status" value="1"/>
</dbReference>
<feature type="active site" evidence="7">
    <location>
        <position position="227"/>
    </location>
</feature>
<dbReference type="Pfam" id="PF07883">
    <property type="entry name" value="Cupin_2"/>
    <property type="match status" value="1"/>
</dbReference>
<dbReference type="Pfam" id="PF08124">
    <property type="entry name" value="Lyase_8_N"/>
    <property type="match status" value="1"/>
</dbReference>
<dbReference type="Gene3D" id="2.60.120.10">
    <property type="entry name" value="Jelly Rolls"/>
    <property type="match status" value="1"/>
</dbReference>
<dbReference type="EMBL" id="BDCR01000001">
    <property type="protein sequence ID" value="GAT61545.1"/>
    <property type="molecule type" value="Genomic_DNA"/>
</dbReference>
<name>A0A161LCJ9_9BACT</name>
<dbReference type="InterPro" id="IPR011071">
    <property type="entry name" value="Lyase_8-like_C"/>
</dbReference>
<accession>A0A161LCJ9</accession>
<sequence>MKQNSLRFWIIMTVCLVWTGCLFAQNDSSVIAGRLKKETIENQLFSQVTSINGAYLAKAPSVLKSIRPDGSWPDVDYKDTDNDWSPLVHLERLLVLSYAYSQPGNSLYQSSAAQKAIQNGLDCWFAVKPVCVNWFKNDITRPIHFSTIGLLMQGKIKESTLANIVNVLPAAPIRSTTDRVRSAYCVLHRGVIQKDPALIRVAINGIAATYVQTTGDGIQPDWSYHYHGPLLYNAGYGLDLLNFTLTILPLVKDTELDFTLAQKQLLDQFLTNGIARVVYGNQLDYSTMGRQIASTSRYIDGFVKHLEFMKSMFPQRVPFYQDMIDGIVGKKPQNIAGNFYHWNSDFMIHRSMEFYTSLHLCSARTIGMESLNHENLKGMWQPFGVNYILRRGDEYRDIFNVFNWNRLPGTTNPDTLKLGISGITQQTEFVGGVSDGNVGAAVMDFDYCNTKAKKAWFFFDKEWVALGCGISSSDRHAVATTLNQCLLKTDVKTDKGTEERGISNLDNPRWVLHDSIGYVFPENEKITVSAGEQSGSHSDIYAFGSKEKEHKDVFLMTVPHGIQPENASYAYIVVPSVSEQDMKMYSEKIPVRIIANNSNVQAVSKPEQHVLQVIFHQPGKVEADSMTLGVDQPCLVMINRSAVWVSDPTGKLQSVTLTLEKNGIKESQVVKLPSEDERGKSQRISFTLLNGVYATGTFLLEKELSWEILGGGVKRQILGYDKHLMVVKVAFEKGSVGMPHTHIHTQSTFVASGKFEVVIDGKMRILSAGDGFYVAPNQIHGVKCLEAGVLVDSFSPAREDFVKNK</sequence>
<feature type="active site" evidence="7">
    <location>
        <position position="236"/>
    </location>
</feature>
<dbReference type="InterPro" id="IPR011013">
    <property type="entry name" value="Gal_mutarotase_sf_dom"/>
</dbReference>
<dbReference type="InterPro" id="IPR014710">
    <property type="entry name" value="RmlC-like_jellyroll"/>
</dbReference>
<evidence type="ECO:0000256" key="1">
    <source>
        <dbReference type="ARBA" id="ARBA00001913"/>
    </source>
</evidence>
<dbReference type="STRING" id="681398.PJIAN_1125"/>
<dbReference type="InterPro" id="IPR038970">
    <property type="entry name" value="Lyase_8"/>
</dbReference>
<dbReference type="Proteomes" id="UP000076586">
    <property type="component" value="Unassembled WGS sequence"/>
</dbReference>
<evidence type="ECO:0000313" key="13">
    <source>
        <dbReference type="Proteomes" id="UP000076586"/>
    </source>
</evidence>
<dbReference type="InterPro" id="IPR014718">
    <property type="entry name" value="GH-type_carb-bd"/>
</dbReference>
<feature type="domain" description="Cupin type-2" evidence="10">
    <location>
        <begin position="729"/>
        <end position="785"/>
    </location>
</feature>
<dbReference type="InterPro" id="IPR004103">
    <property type="entry name" value="Lyase_8_C"/>
</dbReference>
<comment type="cofactor">
    <cofactor evidence="1">
        <name>Ca(2+)</name>
        <dbReference type="ChEBI" id="CHEBI:29108"/>
    </cofactor>
</comment>
<evidence type="ECO:0000313" key="12">
    <source>
        <dbReference type="EMBL" id="GAT61545.1"/>
    </source>
</evidence>
<dbReference type="CDD" id="cd02238">
    <property type="entry name" value="cupin_KdgF"/>
    <property type="match status" value="1"/>
</dbReference>
<dbReference type="SUPFAM" id="SSF49863">
    <property type="entry name" value="Hyaluronate lyase-like, C-terminal domain"/>
    <property type="match status" value="1"/>
</dbReference>
<proteinExistence type="inferred from homology"/>